<evidence type="ECO:0000256" key="1">
    <source>
        <dbReference type="ARBA" id="ARBA00003041"/>
    </source>
</evidence>
<dbReference type="PANTHER" id="PTHR34982:SF1">
    <property type="entry name" value="FLAGELLAR ASSEMBLY PROTEIN FLIH"/>
    <property type="match status" value="1"/>
</dbReference>
<dbReference type="EMBL" id="SACS01000012">
    <property type="protein sequence ID" value="RVU37058.1"/>
    <property type="molecule type" value="Genomic_DNA"/>
</dbReference>
<reference evidence="9 10" key="1">
    <citation type="submission" date="2019-01" db="EMBL/GenBank/DDBJ databases">
        <authorList>
            <person name="Chen W.-M."/>
        </authorList>
    </citation>
    <scope>NUCLEOTIDE SEQUENCE [LARGE SCALE GENOMIC DNA]</scope>
    <source>
        <strain evidence="9 10">KYPC3</strain>
    </source>
</reference>
<organism evidence="9 10">
    <name type="scientific">Rheinheimera riviphila</name>
    <dbReference type="NCBI Taxonomy" id="1834037"/>
    <lineage>
        <taxon>Bacteria</taxon>
        <taxon>Pseudomonadati</taxon>
        <taxon>Pseudomonadota</taxon>
        <taxon>Gammaproteobacteria</taxon>
        <taxon>Chromatiales</taxon>
        <taxon>Chromatiaceae</taxon>
        <taxon>Rheinheimera</taxon>
    </lineage>
</organism>
<dbReference type="InterPro" id="IPR051472">
    <property type="entry name" value="T3SS_Stator/FliH"/>
</dbReference>
<proteinExistence type="inferred from homology"/>
<protein>
    <recommendedName>
        <fullName evidence="3">Flagellar assembly protein FliH</fullName>
    </recommendedName>
</protein>
<evidence type="ECO:0000313" key="10">
    <source>
        <dbReference type="Proteomes" id="UP000283077"/>
    </source>
</evidence>
<evidence type="ECO:0000256" key="7">
    <source>
        <dbReference type="ARBA" id="ARBA00023225"/>
    </source>
</evidence>
<accession>A0A437QRD0</accession>
<keyword evidence="6" id="KW-0653">Protein transport</keyword>
<comment type="caution">
    <text evidence="9">The sequence shown here is derived from an EMBL/GenBank/DDBJ whole genome shotgun (WGS) entry which is preliminary data.</text>
</comment>
<comment type="function">
    <text evidence="1">Needed for flagellar regrowth and assembly.</text>
</comment>
<evidence type="ECO:0000256" key="2">
    <source>
        <dbReference type="ARBA" id="ARBA00006602"/>
    </source>
</evidence>
<keyword evidence="10" id="KW-1185">Reference proteome</keyword>
<dbReference type="GO" id="GO:0005829">
    <property type="term" value="C:cytosol"/>
    <property type="evidence" value="ECO:0007669"/>
    <property type="project" value="TreeGrafter"/>
</dbReference>
<feature type="domain" description="Flagellar assembly protein FliH/Type III secretion system HrpE" evidence="8">
    <location>
        <begin position="102"/>
        <end position="222"/>
    </location>
</feature>
<dbReference type="RefSeq" id="WP_127699354.1">
    <property type="nucleotide sequence ID" value="NZ_SACS01000012.1"/>
</dbReference>
<sequence length="242" mass="26849">MNLTPSFPRALTTEQTAEPLLASDVTSVVSVSAEEIAEDSLMQLTPDERKRLIARVFADDVKALVHQETQAGRAEGFAKGQADASEKLASETAELQQQLAEQLQILTGFIARFDVDALTLQETSFEQMYGWAVKACYQVLLCELKDPSVLTRQLQTLIKETVAERELVLEVHSSQVSVIKPALVLHPNISKVVANDQLQVGEFRLRLGRGEILSSLPTRVEQFHQLILAQLQQWQVDAQGQS</sequence>
<evidence type="ECO:0000259" key="8">
    <source>
        <dbReference type="Pfam" id="PF02108"/>
    </source>
</evidence>
<dbReference type="Proteomes" id="UP000283077">
    <property type="component" value="Unassembled WGS sequence"/>
</dbReference>
<dbReference type="PANTHER" id="PTHR34982">
    <property type="entry name" value="YOP PROTEINS TRANSLOCATION PROTEIN L"/>
    <property type="match status" value="1"/>
</dbReference>
<comment type="similarity">
    <text evidence="2">Belongs to the FliH family.</text>
</comment>
<evidence type="ECO:0000256" key="6">
    <source>
        <dbReference type="ARBA" id="ARBA00022927"/>
    </source>
</evidence>
<dbReference type="Pfam" id="PF02108">
    <property type="entry name" value="FliH"/>
    <property type="match status" value="1"/>
</dbReference>
<keyword evidence="4" id="KW-0813">Transport</keyword>
<dbReference type="InterPro" id="IPR018035">
    <property type="entry name" value="Flagellar_FliH/T3SS_HrpE"/>
</dbReference>
<gene>
    <name evidence="9" type="ORF">EOE67_12165</name>
</gene>
<evidence type="ECO:0000313" key="9">
    <source>
        <dbReference type="EMBL" id="RVU37058.1"/>
    </source>
</evidence>
<name>A0A437QRD0_9GAMM</name>
<evidence type="ECO:0000256" key="5">
    <source>
        <dbReference type="ARBA" id="ARBA00022795"/>
    </source>
</evidence>
<keyword evidence="5" id="KW-1005">Bacterial flagellum biogenesis</keyword>
<evidence type="ECO:0000256" key="4">
    <source>
        <dbReference type="ARBA" id="ARBA00022448"/>
    </source>
</evidence>
<dbReference type="GO" id="GO:0044781">
    <property type="term" value="P:bacterial-type flagellum organization"/>
    <property type="evidence" value="ECO:0007669"/>
    <property type="project" value="UniProtKB-KW"/>
</dbReference>
<dbReference type="AlphaFoldDB" id="A0A437QRD0"/>
<keyword evidence="7" id="KW-1006">Bacterial flagellum protein export</keyword>
<evidence type="ECO:0000256" key="3">
    <source>
        <dbReference type="ARBA" id="ARBA00016507"/>
    </source>
</evidence>
<dbReference type="GO" id="GO:0015031">
    <property type="term" value="P:protein transport"/>
    <property type="evidence" value="ECO:0007669"/>
    <property type="project" value="UniProtKB-KW"/>
</dbReference>